<evidence type="ECO:0000256" key="10">
    <source>
        <dbReference type="ARBA" id="ARBA00037238"/>
    </source>
</evidence>
<feature type="transmembrane region" description="Helical" evidence="11">
    <location>
        <begin position="105"/>
        <end position="129"/>
    </location>
</feature>
<comment type="caution">
    <text evidence="12">The sequence shown here is derived from an EMBL/GenBank/DDBJ whole genome shotgun (WGS) entry which is preliminary data.</text>
</comment>
<feature type="transmembrane region" description="Helical" evidence="11">
    <location>
        <begin position="48"/>
        <end position="66"/>
    </location>
</feature>
<accession>A0AAD3SLD7</accession>
<keyword evidence="6 11" id="KW-0812">Transmembrane</keyword>
<comment type="function">
    <text evidence="10">Mediates both low-affinity uptake and efflux of sugar across the plasma membrane.</text>
</comment>
<dbReference type="InterPro" id="IPR047664">
    <property type="entry name" value="SWEET"/>
</dbReference>
<sequence length="172" mass="19231">MHHKTLEIIRNVVGGIGNAISIFLFASPVTTFIGIYKKKSVEKFKPDPYLATTLNCMLWIFYGLPFVHPNSILVLTTNSVGLAIELVYLIIFFTFTDKKGRLKVAAWIAVEIVFMCIVAACTLTIFHSTTKRSNVVGILCVIFGMIMYISPLTIMGRVIKTKSVSTCRFISR</sequence>
<evidence type="ECO:0000256" key="11">
    <source>
        <dbReference type="SAM" id="Phobius"/>
    </source>
</evidence>
<keyword evidence="13" id="KW-1185">Reference proteome</keyword>
<evidence type="ECO:0000256" key="4">
    <source>
        <dbReference type="ARBA" id="ARBA00022475"/>
    </source>
</evidence>
<gene>
    <name evidence="12" type="ORF">Nepgr_015214</name>
</gene>
<evidence type="ECO:0000256" key="5">
    <source>
        <dbReference type="ARBA" id="ARBA00022597"/>
    </source>
</evidence>
<evidence type="ECO:0000256" key="1">
    <source>
        <dbReference type="ARBA" id="ARBA00004651"/>
    </source>
</evidence>
<name>A0AAD3SLD7_NEPGR</name>
<keyword evidence="9 11" id="KW-0472">Membrane</keyword>
<dbReference type="Pfam" id="PF03083">
    <property type="entry name" value="MtN3_slv"/>
    <property type="match status" value="2"/>
</dbReference>
<evidence type="ECO:0000256" key="9">
    <source>
        <dbReference type="ARBA" id="ARBA00023136"/>
    </source>
</evidence>
<keyword evidence="7" id="KW-0677">Repeat</keyword>
<keyword evidence="5" id="KW-0762">Sugar transport</keyword>
<evidence type="ECO:0000256" key="2">
    <source>
        <dbReference type="ARBA" id="ARBA00007809"/>
    </source>
</evidence>
<keyword evidence="3" id="KW-0813">Transport</keyword>
<organism evidence="12 13">
    <name type="scientific">Nepenthes gracilis</name>
    <name type="common">Slender pitcher plant</name>
    <dbReference type="NCBI Taxonomy" id="150966"/>
    <lineage>
        <taxon>Eukaryota</taxon>
        <taxon>Viridiplantae</taxon>
        <taxon>Streptophyta</taxon>
        <taxon>Embryophyta</taxon>
        <taxon>Tracheophyta</taxon>
        <taxon>Spermatophyta</taxon>
        <taxon>Magnoliopsida</taxon>
        <taxon>eudicotyledons</taxon>
        <taxon>Gunneridae</taxon>
        <taxon>Pentapetalae</taxon>
        <taxon>Caryophyllales</taxon>
        <taxon>Nepenthaceae</taxon>
        <taxon>Nepenthes</taxon>
    </lineage>
</organism>
<evidence type="ECO:0000256" key="6">
    <source>
        <dbReference type="ARBA" id="ARBA00022692"/>
    </source>
</evidence>
<evidence type="ECO:0000313" key="12">
    <source>
        <dbReference type="EMBL" id="GMH13373.1"/>
    </source>
</evidence>
<evidence type="ECO:0000256" key="3">
    <source>
        <dbReference type="ARBA" id="ARBA00022448"/>
    </source>
</evidence>
<dbReference type="Proteomes" id="UP001279734">
    <property type="component" value="Unassembled WGS sequence"/>
</dbReference>
<reference evidence="12" key="1">
    <citation type="submission" date="2023-05" db="EMBL/GenBank/DDBJ databases">
        <title>Nepenthes gracilis genome sequencing.</title>
        <authorList>
            <person name="Fukushima K."/>
        </authorList>
    </citation>
    <scope>NUCLEOTIDE SEQUENCE</scope>
    <source>
        <strain evidence="12">SING2019-196</strain>
    </source>
</reference>
<feature type="transmembrane region" description="Helical" evidence="11">
    <location>
        <begin position="135"/>
        <end position="154"/>
    </location>
</feature>
<dbReference type="PANTHER" id="PTHR10791:SF30">
    <property type="entry name" value="SUGAR TRANSPORTER SWEET1"/>
    <property type="match status" value="1"/>
</dbReference>
<dbReference type="Gene3D" id="1.20.1280.290">
    <property type="match status" value="1"/>
</dbReference>
<feature type="transmembrane region" description="Helical" evidence="11">
    <location>
        <begin position="12"/>
        <end position="36"/>
    </location>
</feature>
<feature type="transmembrane region" description="Helical" evidence="11">
    <location>
        <begin position="72"/>
        <end position="93"/>
    </location>
</feature>
<dbReference type="PANTHER" id="PTHR10791">
    <property type="entry name" value="RAG1-ACTIVATING PROTEIN 1"/>
    <property type="match status" value="1"/>
</dbReference>
<dbReference type="FunFam" id="1.20.1280.290:FF:000001">
    <property type="entry name" value="Bidirectional sugar transporter SWEET"/>
    <property type="match status" value="1"/>
</dbReference>
<evidence type="ECO:0000313" key="13">
    <source>
        <dbReference type="Proteomes" id="UP001279734"/>
    </source>
</evidence>
<protein>
    <submittedName>
        <fullName evidence="12">Uncharacterized protein</fullName>
    </submittedName>
</protein>
<evidence type="ECO:0000256" key="7">
    <source>
        <dbReference type="ARBA" id="ARBA00022737"/>
    </source>
</evidence>
<evidence type="ECO:0000256" key="8">
    <source>
        <dbReference type="ARBA" id="ARBA00022989"/>
    </source>
</evidence>
<comment type="subcellular location">
    <subcellularLocation>
        <location evidence="1">Cell membrane</location>
        <topology evidence="1">Multi-pass membrane protein</topology>
    </subcellularLocation>
</comment>
<dbReference type="AlphaFoldDB" id="A0AAD3SLD7"/>
<dbReference type="GO" id="GO:0005886">
    <property type="term" value="C:plasma membrane"/>
    <property type="evidence" value="ECO:0007669"/>
    <property type="project" value="UniProtKB-SubCell"/>
</dbReference>
<dbReference type="EMBL" id="BSYO01000012">
    <property type="protein sequence ID" value="GMH13373.1"/>
    <property type="molecule type" value="Genomic_DNA"/>
</dbReference>
<keyword evidence="4" id="KW-1003">Cell membrane</keyword>
<comment type="similarity">
    <text evidence="2">Belongs to the SWEET sugar transporter family.</text>
</comment>
<dbReference type="GO" id="GO:0051119">
    <property type="term" value="F:sugar transmembrane transporter activity"/>
    <property type="evidence" value="ECO:0007669"/>
    <property type="project" value="InterPro"/>
</dbReference>
<keyword evidence="8 11" id="KW-1133">Transmembrane helix</keyword>
<dbReference type="InterPro" id="IPR004316">
    <property type="entry name" value="SWEET_rpt"/>
</dbReference>
<proteinExistence type="inferred from homology"/>